<evidence type="ECO:0000256" key="1">
    <source>
        <dbReference type="SAM" id="SignalP"/>
    </source>
</evidence>
<dbReference type="AlphaFoldDB" id="A0A285V7Q4"/>
<dbReference type="InterPro" id="IPR015943">
    <property type="entry name" value="WD40/YVTN_repeat-like_dom_sf"/>
</dbReference>
<dbReference type="Proteomes" id="UP000219435">
    <property type="component" value="Unassembled WGS sequence"/>
</dbReference>
<sequence>MRALRPIPPVVAATAMSVITLLAGCSASDPAPAAGSTVSQNGGLPPAHVHALAIDPRDGALLLATHEGLVEVGEDARPAAVGPVIDLMGFTLTGPDHYLASGHPGLRTDLPNPVGLIETTDGGETWTPLSRAGESDFHALTALGDGGVLGYDGALRRSSDNRTWEQLDIPAEPHTIAAAPDGSAVLATTSEGVLRSPDGGATWAPVDGAPLLQVVTWADVGTAAGVDAAGTVWTSTDAAGTWQRAADLGAAPHAVAAVPVDGAVRIAVVTDAGLAESLDSGGTFTTLLAS</sequence>
<keyword evidence="1" id="KW-0732">Signal</keyword>
<dbReference type="NCBIfam" id="NF045728">
    <property type="entry name" value="glycosyl_F510_1955"/>
    <property type="match status" value="1"/>
</dbReference>
<dbReference type="SUPFAM" id="SSF110296">
    <property type="entry name" value="Oligoxyloglucan reducing end-specific cellobiohydrolase"/>
    <property type="match status" value="1"/>
</dbReference>
<evidence type="ECO:0000313" key="2">
    <source>
        <dbReference type="EMBL" id="SOC50152.1"/>
    </source>
</evidence>
<dbReference type="PROSITE" id="PS51257">
    <property type="entry name" value="PROKAR_LIPOPROTEIN"/>
    <property type="match status" value="1"/>
</dbReference>
<proteinExistence type="predicted"/>
<reference evidence="3" key="1">
    <citation type="submission" date="2017-08" db="EMBL/GenBank/DDBJ databases">
        <authorList>
            <person name="Varghese N."/>
            <person name="Submissions S."/>
        </authorList>
    </citation>
    <scope>NUCLEOTIDE SEQUENCE [LARGE SCALE GENOMIC DNA]</scope>
    <source>
        <strain evidence="3">DSM 4725</strain>
    </source>
</reference>
<dbReference type="InterPro" id="IPR054817">
    <property type="entry name" value="Glycosyl_F510_1955-like"/>
</dbReference>
<feature type="chain" id="PRO_5012154039" description="BNR/Asp-box repeat-containing protein" evidence="1">
    <location>
        <begin position="34"/>
        <end position="290"/>
    </location>
</feature>
<dbReference type="EMBL" id="OBQI01000004">
    <property type="protein sequence ID" value="SOC50152.1"/>
    <property type="molecule type" value="Genomic_DNA"/>
</dbReference>
<organism evidence="2 3">
    <name type="scientific">Blastococcus aggregatus</name>
    <dbReference type="NCBI Taxonomy" id="38502"/>
    <lineage>
        <taxon>Bacteria</taxon>
        <taxon>Bacillati</taxon>
        <taxon>Actinomycetota</taxon>
        <taxon>Actinomycetes</taxon>
        <taxon>Geodermatophilales</taxon>
        <taxon>Geodermatophilaceae</taxon>
        <taxon>Blastococcus</taxon>
    </lineage>
</organism>
<gene>
    <name evidence="2" type="ORF">SAMN05660748_2891</name>
</gene>
<feature type="signal peptide" evidence="1">
    <location>
        <begin position="1"/>
        <end position="33"/>
    </location>
</feature>
<protein>
    <recommendedName>
        <fullName evidence="4">BNR/Asp-box repeat-containing protein</fullName>
    </recommendedName>
</protein>
<evidence type="ECO:0000313" key="3">
    <source>
        <dbReference type="Proteomes" id="UP000219435"/>
    </source>
</evidence>
<name>A0A285V7Q4_9ACTN</name>
<accession>A0A285V7Q4</accession>
<dbReference type="Gene3D" id="2.130.10.10">
    <property type="entry name" value="YVTN repeat-like/Quinoprotein amine dehydrogenase"/>
    <property type="match status" value="1"/>
</dbReference>
<keyword evidence="3" id="KW-1185">Reference proteome</keyword>
<evidence type="ECO:0008006" key="4">
    <source>
        <dbReference type="Google" id="ProtNLM"/>
    </source>
</evidence>